<evidence type="ECO:0000256" key="4">
    <source>
        <dbReference type="SAM" id="Phobius"/>
    </source>
</evidence>
<feature type="coiled-coil region" evidence="3">
    <location>
        <begin position="298"/>
        <end position="338"/>
    </location>
</feature>
<evidence type="ECO:0000256" key="1">
    <source>
        <dbReference type="ARBA" id="ARBA00004196"/>
    </source>
</evidence>
<comment type="caution">
    <text evidence="5">The sequence shown here is derived from an EMBL/GenBank/DDBJ whole genome shotgun (WGS) entry which is preliminary data.</text>
</comment>
<keyword evidence="6" id="KW-1185">Reference proteome</keyword>
<dbReference type="RefSeq" id="WP_186859915.1">
    <property type="nucleotide sequence ID" value="NZ_JACOOO010000016.1"/>
</dbReference>
<dbReference type="Proteomes" id="UP000596929">
    <property type="component" value="Unassembled WGS sequence"/>
</dbReference>
<dbReference type="PANTHER" id="PTHR32347">
    <property type="entry name" value="EFFLUX SYSTEM COMPONENT YKNX-RELATED"/>
    <property type="match status" value="1"/>
</dbReference>
<evidence type="ECO:0000313" key="5">
    <source>
        <dbReference type="EMBL" id="MBC5629039.1"/>
    </source>
</evidence>
<evidence type="ECO:0000256" key="3">
    <source>
        <dbReference type="SAM" id="Coils"/>
    </source>
</evidence>
<dbReference type="Gene3D" id="2.40.420.20">
    <property type="match status" value="1"/>
</dbReference>
<dbReference type="EMBL" id="JACOOO010000016">
    <property type="protein sequence ID" value="MBC5629039.1"/>
    <property type="molecule type" value="Genomic_DNA"/>
</dbReference>
<dbReference type="InterPro" id="IPR050465">
    <property type="entry name" value="UPF0194_transport"/>
</dbReference>
<proteinExistence type="predicted"/>
<evidence type="ECO:0000256" key="2">
    <source>
        <dbReference type="ARBA" id="ARBA00023054"/>
    </source>
</evidence>
<reference evidence="5 6" key="1">
    <citation type="submission" date="2020-08" db="EMBL/GenBank/DDBJ databases">
        <title>Genome public.</title>
        <authorList>
            <person name="Liu C."/>
            <person name="Sun Q."/>
        </authorList>
    </citation>
    <scope>NUCLEOTIDE SEQUENCE [LARGE SCALE GENOMIC DNA]</scope>
    <source>
        <strain evidence="5 6">NSJ-6</strain>
    </source>
</reference>
<feature type="coiled-coil region" evidence="3">
    <location>
        <begin position="112"/>
        <end position="185"/>
    </location>
</feature>
<keyword evidence="4" id="KW-1133">Transmembrane helix</keyword>
<organism evidence="5 6">
    <name type="scientific">Clostridium hominis</name>
    <dbReference type="NCBI Taxonomy" id="2763036"/>
    <lineage>
        <taxon>Bacteria</taxon>
        <taxon>Bacillati</taxon>
        <taxon>Bacillota</taxon>
        <taxon>Clostridia</taxon>
        <taxon>Eubacteriales</taxon>
        <taxon>Clostridiaceae</taxon>
        <taxon>Clostridium</taxon>
    </lineage>
</organism>
<comment type="subcellular location">
    <subcellularLocation>
        <location evidence="1">Cell envelope</location>
    </subcellularLocation>
</comment>
<keyword evidence="4" id="KW-0472">Membrane</keyword>
<keyword evidence="2 3" id="KW-0175">Coiled coil</keyword>
<dbReference type="Gene3D" id="1.10.287.470">
    <property type="entry name" value="Helix hairpin bin"/>
    <property type="match status" value="1"/>
</dbReference>
<evidence type="ECO:0000313" key="6">
    <source>
        <dbReference type="Proteomes" id="UP000596929"/>
    </source>
</evidence>
<keyword evidence="4" id="KW-0812">Transmembrane</keyword>
<protein>
    <submittedName>
        <fullName evidence="5">HlyD family efflux transporter periplasmic adaptor subunit</fullName>
    </submittedName>
</protein>
<gene>
    <name evidence="5" type="ORF">H8S20_09050</name>
</gene>
<sequence length="522" mass="57265">MNKNKVKSLVKKYKKGIIAIGLIIAIGGGIILIKLNGNSTSELNSIGDYVRTVSLEKSSIYDSIAVNGKIESAEVTSVTSALAEKIKTVNVKVGDLVKKGDIIAVLDDTSIKKEIENKKQEISSERQRLKSSYDKAVNSLNTAKSNKAISLAEQDKLVGIAKQNLDSANNELETYKESFQSEESKYNTMLGAIREKKEAYDKSVSTRDNLYNIWINAGGKTDSKEYEEYKKSQEDLTLKEAELEQAKGLYDYDRITESYNSAFEKYNGKLTSKQNAQNEYDSAVSTRAKTINSDDSEIATLNENIKEIDTQIQKLDKNDELKALEEKLTKTVLKAESDGKITELKATVGSMTEGVIATIQSMDKLIITVNIPEYDITKVTVGMKAKISSDSLADKIEGELVRISPTASQAENNSGFSADIAVSNSKGLFIGAKAKAEIIISSKENVFVVPLDAVSGEGEESKISIKNETGEFKEVKVTTGMKNDYYIEVSGDQLKEGVEVKANINLEEMDINNMEPVINGGF</sequence>
<name>A0ABR7DCB2_9CLOT</name>
<feature type="transmembrane region" description="Helical" evidence="4">
    <location>
        <begin position="16"/>
        <end position="35"/>
    </location>
</feature>
<accession>A0ABR7DCB2</accession>
<dbReference type="Gene3D" id="2.40.30.170">
    <property type="match status" value="1"/>
</dbReference>
<dbReference type="Gene3D" id="2.40.50.100">
    <property type="match status" value="1"/>
</dbReference>